<dbReference type="GO" id="GO:0006811">
    <property type="term" value="P:monoatomic ion transport"/>
    <property type="evidence" value="ECO:0007669"/>
    <property type="project" value="UniProtKB-KW"/>
</dbReference>
<evidence type="ECO:0000256" key="7">
    <source>
        <dbReference type="ARBA" id="ARBA00022729"/>
    </source>
</evidence>
<dbReference type="PROSITE" id="PS51257">
    <property type="entry name" value="PROKAR_LIPOPROTEIN"/>
    <property type="match status" value="1"/>
</dbReference>
<dbReference type="GO" id="GO:0015288">
    <property type="term" value="F:porin activity"/>
    <property type="evidence" value="ECO:0007669"/>
    <property type="project" value="UniProtKB-KW"/>
</dbReference>
<keyword evidence="7" id="KW-0732">Signal</keyword>
<dbReference type="GO" id="GO:0009279">
    <property type="term" value="C:cell outer membrane"/>
    <property type="evidence" value="ECO:0007669"/>
    <property type="project" value="UniProtKB-SubCell"/>
</dbReference>
<comment type="similarity">
    <text evidence="2">Belongs to the BexD/CtrA/VexA family.</text>
</comment>
<keyword evidence="11" id="KW-0472">Membrane</keyword>
<dbReference type="InterPro" id="IPR054765">
    <property type="entry name" value="SLBB_dom"/>
</dbReference>
<proteinExistence type="inferred from homology"/>
<dbReference type="Gene3D" id="3.10.560.10">
    <property type="entry name" value="Outer membrane lipoprotein wza domain like"/>
    <property type="match status" value="1"/>
</dbReference>
<evidence type="ECO:0000256" key="4">
    <source>
        <dbReference type="ARBA" id="ARBA00022452"/>
    </source>
</evidence>
<gene>
    <name evidence="17" type="ORF">DEM34_11105</name>
</gene>
<dbReference type="InterPro" id="IPR017477">
    <property type="entry name" value="PEP-CTERM_polysacc_export"/>
</dbReference>
<evidence type="ECO:0000256" key="1">
    <source>
        <dbReference type="ARBA" id="ARBA00004571"/>
    </source>
</evidence>
<dbReference type="Gene3D" id="3.30.1950.10">
    <property type="entry name" value="wza like domain"/>
    <property type="match status" value="1"/>
</dbReference>
<dbReference type="Pfam" id="PF02563">
    <property type="entry name" value="Poly_export"/>
    <property type="match status" value="1"/>
</dbReference>
<evidence type="ECO:0000313" key="18">
    <source>
        <dbReference type="Proteomes" id="UP000245474"/>
    </source>
</evidence>
<evidence type="ECO:0000256" key="12">
    <source>
        <dbReference type="ARBA" id="ARBA00023139"/>
    </source>
</evidence>
<protein>
    <submittedName>
        <fullName evidence="17">Sugar ABC transporter substrate-binding protein</fullName>
    </submittedName>
</protein>
<evidence type="ECO:0000256" key="11">
    <source>
        <dbReference type="ARBA" id="ARBA00023136"/>
    </source>
</evidence>
<dbReference type="PANTHER" id="PTHR33619">
    <property type="entry name" value="POLYSACCHARIDE EXPORT PROTEIN GFCE-RELATED"/>
    <property type="match status" value="1"/>
</dbReference>
<keyword evidence="10" id="KW-0626">Porin</keyword>
<accession>A0A2U2N0V2</accession>
<dbReference type="GO" id="GO:0015159">
    <property type="term" value="F:polysaccharide transmembrane transporter activity"/>
    <property type="evidence" value="ECO:0007669"/>
    <property type="project" value="InterPro"/>
</dbReference>
<sequence length="209" mass="22602">MSRSFSARSVVMLLALLVPLLLAGCAYTPYPEAPTTVAAAEDDRYIIGPGDSLEIVVWGNPEVSRGVTVPPDGVITVPLVEDLPATGKRGTELAREIEQELAQYIREPVVTVIVSGFVGPFDRQVRVVGEAANPQALQYREGLTALDVMIEVGGLTDFAAGNRATIVRREDGERRQYNVRLEDLVKDGDVSANVQMLPGDILIIPESLF</sequence>
<feature type="domain" description="Polysaccharide export protein N-terminal" evidence="15">
    <location>
        <begin position="40"/>
        <end position="114"/>
    </location>
</feature>
<dbReference type="InterPro" id="IPR049712">
    <property type="entry name" value="Poly_export"/>
</dbReference>
<dbReference type="Proteomes" id="UP000245474">
    <property type="component" value="Unassembled WGS sequence"/>
</dbReference>
<organism evidence="17 18">
    <name type="scientific">Sediminicurvatus halobius</name>
    <dbReference type="NCBI Taxonomy" id="2182432"/>
    <lineage>
        <taxon>Bacteria</taxon>
        <taxon>Pseudomonadati</taxon>
        <taxon>Pseudomonadota</taxon>
        <taxon>Gammaproteobacteria</taxon>
        <taxon>Chromatiales</taxon>
        <taxon>Ectothiorhodospiraceae</taxon>
        <taxon>Sediminicurvatus</taxon>
    </lineage>
</organism>
<evidence type="ECO:0000256" key="2">
    <source>
        <dbReference type="ARBA" id="ARBA00009450"/>
    </source>
</evidence>
<keyword evidence="3" id="KW-0813">Transport</keyword>
<evidence type="ECO:0000256" key="10">
    <source>
        <dbReference type="ARBA" id="ARBA00023114"/>
    </source>
</evidence>
<dbReference type="EMBL" id="QFFI01000016">
    <property type="protein sequence ID" value="PWG62692.1"/>
    <property type="molecule type" value="Genomic_DNA"/>
</dbReference>
<evidence type="ECO:0000256" key="13">
    <source>
        <dbReference type="ARBA" id="ARBA00023237"/>
    </source>
</evidence>
<name>A0A2U2N0V2_9GAMM</name>
<evidence type="ECO:0000256" key="14">
    <source>
        <dbReference type="ARBA" id="ARBA00023288"/>
    </source>
</evidence>
<evidence type="ECO:0000313" key="17">
    <source>
        <dbReference type="EMBL" id="PWG62692.1"/>
    </source>
</evidence>
<evidence type="ECO:0000256" key="9">
    <source>
        <dbReference type="ARBA" id="ARBA00023065"/>
    </source>
</evidence>
<evidence type="ECO:0000256" key="5">
    <source>
        <dbReference type="ARBA" id="ARBA00022597"/>
    </source>
</evidence>
<dbReference type="Pfam" id="PF22461">
    <property type="entry name" value="SLBB_2"/>
    <property type="match status" value="1"/>
</dbReference>
<dbReference type="GO" id="GO:0046930">
    <property type="term" value="C:pore complex"/>
    <property type="evidence" value="ECO:0007669"/>
    <property type="project" value="UniProtKB-KW"/>
</dbReference>
<keyword evidence="5" id="KW-0762">Sugar transport</keyword>
<reference evidence="17 18" key="1">
    <citation type="submission" date="2018-05" db="EMBL/GenBank/DDBJ databases">
        <title>Spiribacter halobius sp. nov., a moderately halophilic bacterium isolated from marine solar saltern.</title>
        <authorList>
            <person name="Zheng W.-S."/>
            <person name="Lu D.-C."/>
            <person name="Du Z.-J."/>
        </authorList>
    </citation>
    <scope>NUCLEOTIDE SEQUENCE [LARGE SCALE GENOMIC DNA]</scope>
    <source>
        <strain evidence="17 18">E85</strain>
    </source>
</reference>
<comment type="caution">
    <text evidence="17">The sequence shown here is derived from an EMBL/GenBank/DDBJ whole genome shotgun (WGS) entry which is preliminary data.</text>
</comment>
<keyword evidence="9" id="KW-0406">Ion transport</keyword>
<dbReference type="AlphaFoldDB" id="A0A2U2N0V2"/>
<dbReference type="OrthoDB" id="9808421at2"/>
<evidence type="ECO:0000259" key="16">
    <source>
        <dbReference type="Pfam" id="PF22461"/>
    </source>
</evidence>
<dbReference type="PANTHER" id="PTHR33619:SF3">
    <property type="entry name" value="POLYSACCHARIDE EXPORT PROTEIN GFCE-RELATED"/>
    <property type="match status" value="1"/>
</dbReference>
<dbReference type="InterPro" id="IPR003715">
    <property type="entry name" value="Poly_export_N"/>
</dbReference>
<keyword evidence="8" id="KW-0625">Polysaccharide transport</keyword>
<evidence type="ECO:0000256" key="3">
    <source>
        <dbReference type="ARBA" id="ARBA00022448"/>
    </source>
</evidence>
<keyword evidence="12" id="KW-0564">Palmitate</keyword>
<keyword evidence="18" id="KW-1185">Reference proteome</keyword>
<comment type="subcellular location">
    <subcellularLocation>
        <location evidence="1">Cell outer membrane</location>
        <topology evidence="1">Multi-pass membrane protein</topology>
    </subcellularLocation>
</comment>
<keyword evidence="13" id="KW-0998">Cell outer membrane</keyword>
<keyword evidence="6" id="KW-0812">Transmembrane</keyword>
<keyword evidence="14" id="KW-0449">Lipoprotein</keyword>
<evidence type="ECO:0000256" key="6">
    <source>
        <dbReference type="ARBA" id="ARBA00022692"/>
    </source>
</evidence>
<keyword evidence="4" id="KW-1134">Transmembrane beta strand</keyword>
<dbReference type="NCBIfam" id="TIGR03027">
    <property type="entry name" value="pepcterm_export"/>
    <property type="match status" value="1"/>
</dbReference>
<feature type="domain" description="SLBB" evidence="16">
    <location>
        <begin position="124"/>
        <end position="204"/>
    </location>
</feature>
<evidence type="ECO:0000256" key="8">
    <source>
        <dbReference type="ARBA" id="ARBA00023047"/>
    </source>
</evidence>
<evidence type="ECO:0000259" key="15">
    <source>
        <dbReference type="Pfam" id="PF02563"/>
    </source>
</evidence>